<feature type="region of interest" description="Disordered" evidence="1">
    <location>
        <begin position="86"/>
        <end position="132"/>
    </location>
</feature>
<feature type="region of interest" description="Disordered" evidence="1">
    <location>
        <begin position="43"/>
        <end position="73"/>
    </location>
</feature>
<evidence type="ECO:0000256" key="1">
    <source>
        <dbReference type="SAM" id="MobiDB-lite"/>
    </source>
</evidence>
<feature type="compositionally biased region" description="Polar residues" evidence="1">
    <location>
        <begin position="20"/>
        <end position="30"/>
    </location>
</feature>
<evidence type="ECO:0000313" key="2">
    <source>
        <dbReference type="EMBL" id="PBK85538.1"/>
    </source>
</evidence>
<feature type="region of interest" description="Disordered" evidence="1">
    <location>
        <begin position="355"/>
        <end position="431"/>
    </location>
</feature>
<protein>
    <submittedName>
        <fullName evidence="2">Uncharacterized protein</fullName>
    </submittedName>
</protein>
<name>A0A2H3D427_ARMGA</name>
<accession>A0A2H3D427</accession>
<dbReference type="InParanoid" id="A0A2H3D427"/>
<sequence>MSEDASTTALKGMKTRHSDALSNPQSVLSTQSNHHQVFAIIQKFDIEQPRTSSKATKHPHISDPKASPGREQAVLNPSKRGATIMAPSELVPETPPKDDHSSPILGWSRSAPQDSPTLGPAFEDKPQDELQSQGLQGIPEWDDHDILEATLVNLDETGRDGYYTHAASPYENSFIEEEGKRRLEPPPLTQAINTHVSIANVPDADEPTVALPPRPRIPATNMALFSEYMGGSTLKPPTLSATIVDLCQSLWMGSTIANSHIALFELQKMKGTTLDPVKTVSIYSLVHHALSNWEEHNIPEIVASGGLPIQSSNSFTQAQKQNDHYLNEVWGKGGQDVDDNEHYDVQEVMDQMLHNQNPSTVGSSHTYASKASSKPMTAAPSNAIASGSRAVAHAAKPLSRPPSRPMAAAPSNAIASDSRTCNPAPPRTQKK</sequence>
<reference evidence="3" key="1">
    <citation type="journal article" date="2017" name="Nat. Ecol. Evol.">
        <title>Genome expansion and lineage-specific genetic innovations in the forest pathogenic fungi Armillaria.</title>
        <authorList>
            <person name="Sipos G."/>
            <person name="Prasanna A.N."/>
            <person name="Walter M.C."/>
            <person name="O'Connor E."/>
            <person name="Balint B."/>
            <person name="Krizsan K."/>
            <person name="Kiss B."/>
            <person name="Hess J."/>
            <person name="Varga T."/>
            <person name="Slot J."/>
            <person name="Riley R."/>
            <person name="Boka B."/>
            <person name="Rigling D."/>
            <person name="Barry K."/>
            <person name="Lee J."/>
            <person name="Mihaltcheva S."/>
            <person name="LaButti K."/>
            <person name="Lipzen A."/>
            <person name="Waldron R."/>
            <person name="Moloney N.M."/>
            <person name="Sperisen C."/>
            <person name="Kredics L."/>
            <person name="Vagvoelgyi C."/>
            <person name="Patrignani A."/>
            <person name="Fitzpatrick D."/>
            <person name="Nagy I."/>
            <person name="Doyle S."/>
            <person name="Anderson J.B."/>
            <person name="Grigoriev I.V."/>
            <person name="Gueldener U."/>
            <person name="Muensterkoetter M."/>
            <person name="Nagy L.G."/>
        </authorList>
    </citation>
    <scope>NUCLEOTIDE SEQUENCE [LARGE SCALE GENOMIC DNA]</scope>
    <source>
        <strain evidence="3">Ar21-2</strain>
    </source>
</reference>
<gene>
    <name evidence="2" type="ORF">ARMGADRAFT_1036290</name>
</gene>
<organism evidence="2 3">
    <name type="scientific">Armillaria gallica</name>
    <name type="common">Bulbous honey fungus</name>
    <name type="synonym">Armillaria bulbosa</name>
    <dbReference type="NCBI Taxonomy" id="47427"/>
    <lineage>
        <taxon>Eukaryota</taxon>
        <taxon>Fungi</taxon>
        <taxon>Dikarya</taxon>
        <taxon>Basidiomycota</taxon>
        <taxon>Agaricomycotina</taxon>
        <taxon>Agaricomycetes</taxon>
        <taxon>Agaricomycetidae</taxon>
        <taxon>Agaricales</taxon>
        <taxon>Marasmiineae</taxon>
        <taxon>Physalacriaceae</taxon>
        <taxon>Armillaria</taxon>
    </lineage>
</organism>
<dbReference type="Proteomes" id="UP000217790">
    <property type="component" value="Unassembled WGS sequence"/>
</dbReference>
<feature type="region of interest" description="Disordered" evidence="1">
    <location>
        <begin position="1"/>
        <end position="30"/>
    </location>
</feature>
<evidence type="ECO:0000313" key="3">
    <source>
        <dbReference type="Proteomes" id="UP000217790"/>
    </source>
</evidence>
<dbReference type="AlphaFoldDB" id="A0A2H3D427"/>
<feature type="compositionally biased region" description="Polar residues" evidence="1">
    <location>
        <begin position="355"/>
        <end position="385"/>
    </location>
</feature>
<dbReference type="EMBL" id="KZ293690">
    <property type="protein sequence ID" value="PBK85538.1"/>
    <property type="molecule type" value="Genomic_DNA"/>
</dbReference>
<keyword evidence="3" id="KW-1185">Reference proteome</keyword>
<proteinExistence type="predicted"/>